<dbReference type="PANTHER" id="PTHR43033:SF1">
    <property type="entry name" value="TRNA(ILE)-LYSIDINE SYNTHASE-RELATED"/>
    <property type="match status" value="1"/>
</dbReference>
<keyword evidence="2 6" id="KW-0819">tRNA processing</keyword>
<dbReference type="RefSeq" id="WP_184654360.1">
    <property type="nucleotide sequence ID" value="NZ_JACHBU010000003.1"/>
</dbReference>
<reference evidence="8 9" key="1">
    <citation type="submission" date="2020-08" db="EMBL/GenBank/DDBJ databases">
        <title>The Agave Microbiome: Exploring the role of microbial communities in plant adaptations to desert environments.</title>
        <authorList>
            <person name="Partida-Martinez L.P."/>
        </authorList>
    </citation>
    <scope>NUCLEOTIDE SEQUENCE [LARGE SCALE GENOMIC DNA]</scope>
    <source>
        <strain evidence="8 9">AS3.12</strain>
    </source>
</reference>
<organism evidence="8 9">
    <name type="scientific">Rhizobium soli</name>
    <dbReference type="NCBI Taxonomy" id="424798"/>
    <lineage>
        <taxon>Bacteria</taxon>
        <taxon>Pseudomonadati</taxon>
        <taxon>Pseudomonadota</taxon>
        <taxon>Alphaproteobacteria</taxon>
        <taxon>Hyphomicrobiales</taxon>
        <taxon>Rhizobiaceae</taxon>
        <taxon>Rhizobium/Agrobacterium group</taxon>
        <taxon>Rhizobium</taxon>
    </lineage>
</organism>
<dbReference type="InterPro" id="IPR014729">
    <property type="entry name" value="Rossmann-like_a/b/a_fold"/>
</dbReference>
<dbReference type="Pfam" id="PF01171">
    <property type="entry name" value="ATP_bind_3"/>
    <property type="match status" value="1"/>
</dbReference>
<dbReference type="Gene3D" id="3.40.50.620">
    <property type="entry name" value="HUPs"/>
    <property type="match status" value="1"/>
</dbReference>
<dbReference type="AlphaFoldDB" id="A0A7X0JII3"/>
<comment type="similarity">
    <text evidence="6">Belongs to the tRNA(Ile)-lysidine synthase family.</text>
</comment>
<comment type="catalytic activity">
    <reaction evidence="5 6">
        <text>cytidine(34) in tRNA(Ile2) + L-lysine + ATP = lysidine(34) in tRNA(Ile2) + AMP + diphosphate + H(+)</text>
        <dbReference type="Rhea" id="RHEA:43744"/>
        <dbReference type="Rhea" id="RHEA-COMP:10625"/>
        <dbReference type="Rhea" id="RHEA-COMP:10670"/>
        <dbReference type="ChEBI" id="CHEBI:15378"/>
        <dbReference type="ChEBI" id="CHEBI:30616"/>
        <dbReference type="ChEBI" id="CHEBI:32551"/>
        <dbReference type="ChEBI" id="CHEBI:33019"/>
        <dbReference type="ChEBI" id="CHEBI:82748"/>
        <dbReference type="ChEBI" id="CHEBI:83665"/>
        <dbReference type="ChEBI" id="CHEBI:456215"/>
        <dbReference type="EC" id="6.3.4.19"/>
    </reaction>
</comment>
<dbReference type="GO" id="GO:0005524">
    <property type="term" value="F:ATP binding"/>
    <property type="evidence" value="ECO:0007669"/>
    <property type="project" value="UniProtKB-UniRule"/>
</dbReference>
<dbReference type="EC" id="6.3.4.19" evidence="6"/>
<dbReference type="EMBL" id="JACHBU010000003">
    <property type="protein sequence ID" value="MBB6508255.1"/>
    <property type="molecule type" value="Genomic_DNA"/>
</dbReference>
<dbReference type="CDD" id="cd01992">
    <property type="entry name" value="TilS_N"/>
    <property type="match status" value="1"/>
</dbReference>
<keyword evidence="1 6" id="KW-0436">Ligase</keyword>
<dbReference type="Proteomes" id="UP000585437">
    <property type="component" value="Unassembled WGS sequence"/>
</dbReference>
<dbReference type="HAMAP" id="MF_01161">
    <property type="entry name" value="tRNA_Ile_lys_synt"/>
    <property type="match status" value="1"/>
</dbReference>
<dbReference type="GO" id="GO:0032267">
    <property type="term" value="F:tRNA(Ile)-lysidine synthase activity"/>
    <property type="evidence" value="ECO:0007669"/>
    <property type="project" value="UniProtKB-EC"/>
</dbReference>
<dbReference type="InterPro" id="IPR011063">
    <property type="entry name" value="TilS/TtcA_N"/>
</dbReference>
<gene>
    <name evidence="6" type="primary">tilS</name>
    <name evidence="8" type="ORF">F4695_001604</name>
</gene>
<dbReference type="SUPFAM" id="SSF52402">
    <property type="entry name" value="Adenine nucleotide alpha hydrolases-like"/>
    <property type="match status" value="1"/>
</dbReference>
<dbReference type="InterPro" id="IPR012094">
    <property type="entry name" value="tRNA_Ile_lys_synt"/>
</dbReference>
<evidence type="ECO:0000259" key="7">
    <source>
        <dbReference type="Pfam" id="PF01171"/>
    </source>
</evidence>
<evidence type="ECO:0000256" key="1">
    <source>
        <dbReference type="ARBA" id="ARBA00022598"/>
    </source>
</evidence>
<dbReference type="GO" id="GO:0005737">
    <property type="term" value="C:cytoplasm"/>
    <property type="evidence" value="ECO:0007669"/>
    <property type="project" value="UniProtKB-SubCell"/>
</dbReference>
<keyword evidence="4 6" id="KW-0067">ATP-binding</keyword>
<proteinExistence type="inferred from homology"/>
<name>A0A7X0JII3_9HYPH</name>
<evidence type="ECO:0000256" key="2">
    <source>
        <dbReference type="ARBA" id="ARBA00022694"/>
    </source>
</evidence>
<evidence type="ECO:0000256" key="4">
    <source>
        <dbReference type="ARBA" id="ARBA00022840"/>
    </source>
</evidence>
<evidence type="ECO:0000313" key="9">
    <source>
        <dbReference type="Proteomes" id="UP000585437"/>
    </source>
</evidence>
<dbReference type="GO" id="GO:0006400">
    <property type="term" value="P:tRNA modification"/>
    <property type="evidence" value="ECO:0007669"/>
    <property type="project" value="UniProtKB-UniRule"/>
</dbReference>
<sequence length="439" mass="47193">MTTPDPSPQSAVREFLAGLSRPAKLLVGISGGSDSTGLLLALQEAMATDPEGGIELAAATIDHALRAESGAEAGAVASLCARKGIPHTIRRWDGDKPTTGIPAAAREARYRLLMEIADEIAATAILTGHTLDDQIETVAMRAVRNGTKGKLGLAGMAGAVLLDRRRWLLRPFLSVRRSAIRDFLAAGGEGWIDDPSNLDSHYERVRTRNALTGIETVTMDEIAAAGASRTRLSRQAAELAREQLTISHGVLSYLRVEALGGDPLARDHLLGHLIALLGGREHVPSTETMTRVAAFLDGRHLGRMSAGRVIFDLRRDGLYLYRESRNLNPVRIAAGALKVWDGRYRVHNPTNSEIVIGPTIPDRTLAGSLFPNAPGSVAMRAMAAMSQVQTLETGLLHAIDMHPVLGTFERFLSQFELEIAAQFADLVGCDDIPPLPVKL</sequence>
<evidence type="ECO:0000256" key="6">
    <source>
        <dbReference type="HAMAP-Rule" id="MF_01161"/>
    </source>
</evidence>
<evidence type="ECO:0000256" key="5">
    <source>
        <dbReference type="ARBA" id="ARBA00048539"/>
    </source>
</evidence>
<comment type="domain">
    <text evidence="6">The N-terminal region contains the highly conserved SGGXDS motif, predicted to be a P-loop motif involved in ATP binding.</text>
</comment>
<keyword evidence="6" id="KW-0963">Cytoplasm</keyword>
<accession>A0A7X0JII3</accession>
<protein>
    <recommendedName>
        <fullName evidence="6">tRNA(Ile)-lysidine synthase</fullName>
        <ecNumber evidence="6">6.3.4.19</ecNumber>
    </recommendedName>
    <alternativeName>
        <fullName evidence="6">tRNA(Ile)-2-lysyl-cytidine synthase</fullName>
    </alternativeName>
    <alternativeName>
        <fullName evidence="6">tRNA(Ile)-lysidine synthetase</fullName>
    </alternativeName>
</protein>
<comment type="function">
    <text evidence="6">Ligates lysine onto the cytidine present at position 34 of the AUA codon-specific tRNA(Ile) that contains the anticodon CAU, in an ATP-dependent manner. Cytidine is converted to lysidine, thus changing the amino acid specificity of the tRNA from methionine to isoleucine.</text>
</comment>
<keyword evidence="9" id="KW-1185">Reference proteome</keyword>
<comment type="caution">
    <text evidence="8">The sequence shown here is derived from an EMBL/GenBank/DDBJ whole genome shotgun (WGS) entry which is preliminary data.</text>
</comment>
<dbReference type="InterPro" id="IPR012795">
    <property type="entry name" value="tRNA_Ile_lys_synt_N"/>
</dbReference>
<feature type="domain" description="tRNA(Ile)-lysidine/2-thiocytidine synthase N-terminal" evidence="7">
    <location>
        <begin position="24"/>
        <end position="209"/>
    </location>
</feature>
<evidence type="ECO:0000256" key="3">
    <source>
        <dbReference type="ARBA" id="ARBA00022741"/>
    </source>
</evidence>
<feature type="binding site" evidence="6">
    <location>
        <begin position="30"/>
        <end position="35"/>
    </location>
    <ligand>
        <name>ATP</name>
        <dbReference type="ChEBI" id="CHEBI:30616"/>
    </ligand>
</feature>
<comment type="subcellular location">
    <subcellularLocation>
        <location evidence="6">Cytoplasm</location>
    </subcellularLocation>
</comment>
<dbReference type="PANTHER" id="PTHR43033">
    <property type="entry name" value="TRNA(ILE)-LYSIDINE SYNTHASE-RELATED"/>
    <property type="match status" value="1"/>
</dbReference>
<dbReference type="NCBIfam" id="TIGR02432">
    <property type="entry name" value="lysidine_TilS_N"/>
    <property type="match status" value="1"/>
</dbReference>
<evidence type="ECO:0000313" key="8">
    <source>
        <dbReference type="EMBL" id="MBB6508255.1"/>
    </source>
</evidence>
<keyword evidence="3 6" id="KW-0547">Nucleotide-binding</keyword>